<dbReference type="InterPro" id="IPR026022">
    <property type="entry name" value="PhoU_dom"/>
</dbReference>
<evidence type="ECO:0000259" key="7">
    <source>
        <dbReference type="Pfam" id="PF01895"/>
    </source>
</evidence>
<sequence>MEILMTLVGGLGFFLYGMKMMSEGLQKAAGPKMRSILEMFTRNRVVGVLVGTFFTALIQSSNAATVMIVSFVNSGLMQLGQTAGILMGANIGGTVTGQLIAFDLASIAPLFVMAGVLMVVFANRHPSAGRLGEVILGFGILFVGISWISQGLVEIQQMPEASWIFRIPANPLTAFLTGWIVTGVLQSGSATAGIVVLLAREGVLDIQVCLFLMMGCNMGCTMSAVLASIGRKKDAKRTALVNVLFCAAGSLIWAVVFLTVGGPLTDLLMRISGNEAGRMMANANTMIMAGQTILLLPFSGWLVKAAGRLVPGKDGKEKEFQLEYIGGRSVFSPTTAVLQAVRELERMGSMASTNLTRAMNTLATRDRKDLEQVRQVEKHIDFLNQSITHYLVNLNQSTLPIDDAKSIGGLFHVVNDIERIGDYAVNVANGSEILMDRNLSFSREGERDLAHMLDMVIKILTYSIQMFSQNDRQHMEEILALEEAIDREERVVQQRHVERLTQNLCSPETGMLFSDIVSGLERVADHATNIAFSILEEEPGEWARR</sequence>
<keyword evidence="5 6" id="KW-0472">Membrane</keyword>
<dbReference type="NCBIfam" id="NF037997">
    <property type="entry name" value="Na_Pi_symport"/>
    <property type="match status" value="1"/>
</dbReference>
<dbReference type="InterPro" id="IPR038078">
    <property type="entry name" value="PhoU-like_sf"/>
</dbReference>
<evidence type="ECO:0000256" key="4">
    <source>
        <dbReference type="ARBA" id="ARBA00022989"/>
    </source>
</evidence>
<feature type="transmembrane region" description="Helical" evidence="6">
    <location>
        <begin position="134"/>
        <end position="153"/>
    </location>
</feature>
<feature type="transmembrane region" description="Helical" evidence="6">
    <location>
        <begin position="99"/>
        <end position="122"/>
    </location>
</feature>
<comment type="caution">
    <text evidence="8">The sequence shown here is derived from an EMBL/GenBank/DDBJ whole genome shotgun (WGS) entry which is preliminary data.</text>
</comment>
<dbReference type="GO" id="GO:0044341">
    <property type="term" value="P:sodium-dependent phosphate transport"/>
    <property type="evidence" value="ECO:0007669"/>
    <property type="project" value="InterPro"/>
</dbReference>
<feature type="transmembrane region" description="Helical" evidence="6">
    <location>
        <begin position="43"/>
        <end position="60"/>
    </location>
</feature>
<dbReference type="EMBL" id="DVON01000164">
    <property type="protein sequence ID" value="HIV12963.1"/>
    <property type="molecule type" value="Genomic_DNA"/>
</dbReference>
<keyword evidence="3 6" id="KW-0812">Transmembrane</keyword>
<feature type="transmembrane region" description="Helical" evidence="6">
    <location>
        <begin position="281"/>
        <end position="303"/>
    </location>
</feature>
<name>A0A9D1NVF2_9FIRM</name>
<dbReference type="Gene3D" id="1.20.58.220">
    <property type="entry name" value="Phosphate transport system protein phou homolog 2, domain 2"/>
    <property type="match status" value="1"/>
</dbReference>
<feature type="domain" description="PhoU" evidence="7">
    <location>
        <begin position="344"/>
        <end position="429"/>
    </location>
</feature>
<reference evidence="8" key="1">
    <citation type="submission" date="2020-10" db="EMBL/GenBank/DDBJ databases">
        <authorList>
            <person name="Gilroy R."/>
        </authorList>
    </citation>
    <scope>NUCLEOTIDE SEQUENCE</scope>
    <source>
        <strain evidence="8">ChiBcec2-4451</strain>
    </source>
</reference>
<keyword evidence="2" id="KW-1003">Cell membrane</keyword>
<evidence type="ECO:0000256" key="3">
    <source>
        <dbReference type="ARBA" id="ARBA00022692"/>
    </source>
</evidence>
<dbReference type="PANTHER" id="PTHR10010">
    <property type="entry name" value="SOLUTE CARRIER FAMILY 34 SODIUM PHOSPHATE , MEMBER 2-RELATED"/>
    <property type="match status" value="1"/>
</dbReference>
<dbReference type="Pfam" id="PF02690">
    <property type="entry name" value="Na_Pi_cotrans"/>
    <property type="match status" value="1"/>
</dbReference>
<reference evidence="8" key="2">
    <citation type="journal article" date="2021" name="PeerJ">
        <title>Extensive microbial diversity within the chicken gut microbiome revealed by metagenomics and culture.</title>
        <authorList>
            <person name="Gilroy R."/>
            <person name="Ravi A."/>
            <person name="Getino M."/>
            <person name="Pursley I."/>
            <person name="Horton D.L."/>
            <person name="Alikhan N.F."/>
            <person name="Baker D."/>
            <person name="Gharbi K."/>
            <person name="Hall N."/>
            <person name="Watson M."/>
            <person name="Adriaenssens E.M."/>
            <person name="Foster-Nyarko E."/>
            <person name="Jarju S."/>
            <person name="Secka A."/>
            <person name="Antonio M."/>
            <person name="Oren A."/>
            <person name="Chaudhuri R.R."/>
            <person name="La Ragione R."/>
            <person name="Hildebrand F."/>
            <person name="Pallen M.J."/>
        </authorList>
    </citation>
    <scope>NUCLEOTIDE SEQUENCE</scope>
    <source>
        <strain evidence="8">ChiBcec2-4451</strain>
    </source>
</reference>
<protein>
    <submittedName>
        <fullName evidence="8">Na/Pi cotransporter family protein</fullName>
    </submittedName>
</protein>
<dbReference type="GO" id="GO:0005886">
    <property type="term" value="C:plasma membrane"/>
    <property type="evidence" value="ECO:0007669"/>
    <property type="project" value="UniProtKB-SubCell"/>
</dbReference>
<evidence type="ECO:0000256" key="2">
    <source>
        <dbReference type="ARBA" id="ARBA00022475"/>
    </source>
</evidence>
<gene>
    <name evidence="8" type="ORF">IAA63_07475</name>
</gene>
<feature type="transmembrane region" description="Helical" evidence="6">
    <location>
        <begin position="6"/>
        <end position="22"/>
    </location>
</feature>
<accession>A0A9D1NVF2</accession>
<evidence type="ECO:0000256" key="6">
    <source>
        <dbReference type="SAM" id="Phobius"/>
    </source>
</evidence>
<dbReference type="Proteomes" id="UP000886723">
    <property type="component" value="Unassembled WGS sequence"/>
</dbReference>
<dbReference type="SUPFAM" id="SSF109755">
    <property type="entry name" value="PhoU-like"/>
    <property type="match status" value="1"/>
</dbReference>
<dbReference type="Pfam" id="PF01895">
    <property type="entry name" value="PhoU"/>
    <property type="match status" value="2"/>
</dbReference>
<dbReference type="GO" id="GO:0005436">
    <property type="term" value="F:sodium:phosphate symporter activity"/>
    <property type="evidence" value="ECO:0007669"/>
    <property type="project" value="InterPro"/>
</dbReference>
<evidence type="ECO:0000256" key="5">
    <source>
        <dbReference type="ARBA" id="ARBA00023136"/>
    </source>
</evidence>
<feature type="domain" description="PhoU" evidence="7">
    <location>
        <begin position="450"/>
        <end position="531"/>
    </location>
</feature>
<feature type="transmembrane region" description="Helical" evidence="6">
    <location>
        <begin position="174"/>
        <end position="198"/>
    </location>
</feature>
<evidence type="ECO:0000313" key="8">
    <source>
        <dbReference type="EMBL" id="HIV12963.1"/>
    </source>
</evidence>
<dbReference type="InterPro" id="IPR003841">
    <property type="entry name" value="Na/Pi_transpt"/>
</dbReference>
<organism evidence="8 9">
    <name type="scientific">Candidatus Pullilachnospira stercoravium</name>
    <dbReference type="NCBI Taxonomy" id="2840913"/>
    <lineage>
        <taxon>Bacteria</taxon>
        <taxon>Bacillati</taxon>
        <taxon>Bacillota</taxon>
        <taxon>Clostridia</taxon>
        <taxon>Lachnospirales</taxon>
        <taxon>Lachnospiraceae</taxon>
        <taxon>Lachnospiraceae incertae sedis</taxon>
        <taxon>Candidatus Pullilachnospira</taxon>
    </lineage>
</organism>
<evidence type="ECO:0000256" key="1">
    <source>
        <dbReference type="ARBA" id="ARBA00004651"/>
    </source>
</evidence>
<dbReference type="AlphaFoldDB" id="A0A9D1NVF2"/>
<feature type="transmembrane region" description="Helical" evidence="6">
    <location>
        <begin position="204"/>
        <end position="227"/>
    </location>
</feature>
<evidence type="ECO:0000313" key="9">
    <source>
        <dbReference type="Proteomes" id="UP000886723"/>
    </source>
</evidence>
<feature type="transmembrane region" description="Helical" evidence="6">
    <location>
        <begin position="239"/>
        <end position="261"/>
    </location>
</feature>
<dbReference type="PANTHER" id="PTHR10010:SF46">
    <property type="entry name" value="SODIUM-DEPENDENT PHOSPHATE TRANSPORT PROTEIN 2B"/>
    <property type="match status" value="1"/>
</dbReference>
<keyword evidence="4 6" id="KW-1133">Transmembrane helix</keyword>
<proteinExistence type="predicted"/>
<comment type="subcellular location">
    <subcellularLocation>
        <location evidence="1">Cell membrane</location>
        <topology evidence="1">Multi-pass membrane protein</topology>
    </subcellularLocation>
</comment>